<accession>A0A150R721</accession>
<dbReference type="Proteomes" id="UP000075515">
    <property type="component" value="Unassembled WGS sequence"/>
</dbReference>
<organism evidence="1 2">
    <name type="scientific">Sorangium cellulosum</name>
    <name type="common">Polyangium cellulosum</name>
    <dbReference type="NCBI Taxonomy" id="56"/>
    <lineage>
        <taxon>Bacteria</taxon>
        <taxon>Pseudomonadati</taxon>
        <taxon>Myxococcota</taxon>
        <taxon>Polyangia</taxon>
        <taxon>Polyangiales</taxon>
        <taxon>Polyangiaceae</taxon>
        <taxon>Sorangium</taxon>
    </lineage>
</organism>
<dbReference type="AlphaFoldDB" id="A0A150R721"/>
<evidence type="ECO:0000313" key="2">
    <source>
        <dbReference type="Proteomes" id="UP000075515"/>
    </source>
</evidence>
<gene>
    <name evidence="1" type="ORF">BE18_01405</name>
</gene>
<proteinExistence type="predicted"/>
<comment type="caution">
    <text evidence="1">The sequence shown here is derived from an EMBL/GenBank/DDBJ whole genome shotgun (WGS) entry which is preliminary data.</text>
</comment>
<sequence length="252" mass="27082">MVDMARCLSGEQPDIRVTTDALRLMPVVELEPGRFGSAPYPSSGPWTATESESYWRACLGAGGLAGVDPIVPGSWFVAIDALTSQDALITVLRAHLGDSVPADDEVGALSGGLALIDDVEVLLLPTCCGDLGDLENWRTAAHRSAETPETLWIGHPWLTAWYDAPMLHIREESEHGIPAHPREFVVEPEILQRAVRLAARDLDAFSERVASALRHIPGVSDARATAKILVGRSVRDLRAVEAAVAQPKATLS</sequence>
<dbReference type="EMBL" id="JEMC01004087">
    <property type="protein sequence ID" value="KYF75991.1"/>
    <property type="molecule type" value="Genomic_DNA"/>
</dbReference>
<evidence type="ECO:0000313" key="1">
    <source>
        <dbReference type="EMBL" id="KYF75991.1"/>
    </source>
</evidence>
<protein>
    <submittedName>
        <fullName evidence="1">Uncharacterized protein</fullName>
    </submittedName>
</protein>
<reference evidence="1 2" key="1">
    <citation type="submission" date="2014-02" db="EMBL/GenBank/DDBJ databases">
        <title>The small core and large imbalanced accessory genome model reveals a collaborative survival strategy of Sorangium cellulosum strains in nature.</title>
        <authorList>
            <person name="Han K."/>
            <person name="Peng R."/>
            <person name="Blom J."/>
            <person name="Li Y.-Z."/>
        </authorList>
    </citation>
    <scope>NUCLEOTIDE SEQUENCE [LARGE SCALE GENOMIC DNA]</scope>
    <source>
        <strain evidence="1 2">So0149</strain>
    </source>
</reference>
<name>A0A150R721_SORCE</name>